<feature type="non-terminal residue" evidence="2">
    <location>
        <position position="1"/>
    </location>
</feature>
<gene>
    <name evidence="2" type="ORF">M9458_039170</name>
</gene>
<dbReference type="EMBL" id="JAMKFB020000019">
    <property type="protein sequence ID" value="KAL0167326.1"/>
    <property type="molecule type" value="Genomic_DNA"/>
</dbReference>
<keyword evidence="3" id="KW-1185">Reference proteome</keyword>
<dbReference type="Proteomes" id="UP001529510">
    <property type="component" value="Unassembled WGS sequence"/>
</dbReference>
<evidence type="ECO:0000313" key="2">
    <source>
        <dbReference type="EMBL" id="KAL0167326.1"/>
    </source>
</evidence>
<protein>
    <submittedName>
        <fullName evidence="2">Uncharacterized protein</fullName>
    </submittedName>
</protein>
<accession>A0ABD0P2B6</accession>
<feature type="transmembrane region" description="Helical" evidence="1">
    <location>
        <begin position="12"/>
        <end position="35"/>
    </location>
</feature>
<feature type="non-terminal residue" evidence="2">
    <location>
        <position position="50"/>
    </location>
</feature>
<evidence type="ECO:0000256" key="1">
    <source>
        <dbReference type="SAM" id="Phobius"/>
    </source>
</evidence>
<comment type="caution">
    <text evidence="2">The sequence shown here is derived from an EMBL/GenBank/DDBJ whole genome shotgun (WGS) entry which is preliminary data.</text>
</comment>
<organism evidence="2 3">
    <name type="scientific">Cirrhinus mrigala</name>
    <name type="common">Mrigala</name>
    <dbReference type="NCBI Taxonomy" id="683832"/>
    <lineage>
        <taxon>Eukaryota</taxon>
        <taxon>Metazoa</taxon>
        <taxon>Chordata</taxon>
        <taxon>Craniata</taxon>
        <taxon>Vertebrata</taxon>
        <taxon>Euteleostomi</taxon>
        <taxon>Actinopterygii</taxon>
        <taxon>Neopterygii</taxon>
        <taxon>Teleostei</taxon>
        <taxon>Ostariophysi</taxon>
        <taxon>Cypriniformes</taxon>
        <taxon>Cyprinidae</taxon>
        <taxon>Labeoninae</taxon>
        <taxon>Labeonini</taxon>
        <taxon>Cirrhinus</taxon>
    </lineage>
</organism>
<name>A0ABD0P2B6_CIRMR</name>
<reference evidence="2 3" key="1">
    <citation type="submission" date="2024-05" db="EMBL/GenBank/DDBJ databases">
        <title>Genome sequencing and assembly of Indian major carp, Cirrhinus mrigala (Hamilton, 1822).</title>
        <authorList>
            <person name="Mohindra V."/>
            <person name="Chowdhury L.M."/>
            <person name="Lal K."/>
            <person name="Jena J.K."/>
        </authorList>
    </citation>
    <scope>NUCLEOTIDE SEQUENCE [LARGE SCALE GENOMIC DNA]</scope>
    <source>
        <strain evidence="2">CM1030</strain>
        <tissue evidence="2">Blood</tissue>
    </source>
</reference>
<keyword evidence="1" id="KW-0472">Membrane</keyword>
<keyword evidence="1" id="KW-1133">Transmembrane helix</keyword>
<dbReference type="AlphaFoldDB" id="A0ABD0P2B6"/>
<keyword evidence="1" id="KW-0812">Transmembrane</keyword>
<evidence type="ECO:0000313" key="3">
    <source>
        <dbReference type="Proteomes" id="UP001529510"/>
    </source>
</evidence>
<proteinExistence type="predicted"/>
<sequence>STVKVTLTERELIFGGAGLSVLLLFLATAVAGGIIHSYGWRKGWAAAKRA</sequence>